<keyword evidence="4" id="KW-1185">Reference proteome</keyword>
<gene>
    <name evidence="3" type="ORF">SCWH03_25520</name>
</gene>
<comment type="caution">
    <text evidence="3">The sequence shown here is derived from an EMBL/GenBank/DDBJ whole genome shotgun (WGS) entry which is preliminary data.</text>
</comment>
<evidence type="ECO:0000256" key="1">
    <source>
        <dbReference type="SAM" id="Phobius"/>
    </source>
</evidence>
<sequence length="59" mass="5516">MVRGLVVRRPVLPPAVAMAVPAPAAVPAVAAAAEVAAVVAAAAVVVAAVVADGRAYGGS</sequence>
<keyword evidence="1" id="KW-0812">Transmembrane</keyword>
<dbReference type="AlphaFoldDB" id="A0A6A0AV67"/>
<name>A0A6A0AV67_9ACTN</name>
<feature type="transmembrane region" description="Helical" evidence="1">
    <location>
        <begin position="28"/>
        <end position="51"/>
    </location>
</feature>
<keyword evidence="2" id="KW-0732">Signal</keyword>
<protein>
    <submittedName>
        <fullName evidence="3">Uncharacterized protein</fullName>
    </submittedName>
</protein>
<organism evidence="3 4">
    <name type="scientific">Streptomyces pacificus</name>
    <dbReference type="NCBI Taxonomy" id="2705029"/>
    <lineage>
        <taxon>Bacteria</taxon>
        <taxon>Bacillati</taxon>
        <taxon>Actinomycetota</taxon>
        <taxon>Actinomycetes</taxon>
        <taxon>Kitasatosporales</taxon>
        <taxon>Streptomycetaceae</taxon>
        <taxon>Streptomyces</taxon>
    </lineage>
</organism>
<feature type="signal peptide" evidence="2">
    <location>
        <begin position="1"/>
        <end position="19"/>
    </location>
</feature>
<dbReference type="Proteomes" id="UP000484988">
    <property type="component" value="Unassembled WGS sequence"/>
</dbReference>
<reference evidence="3 4" key="1">
    <citation type="submission" date="2020-02" db="EMBL/GenBank/DDBJ databases">
        <title>Whole Genome Shotgun Sequence of Streptomyces sp. strain CWH03.</title>
        <authorList>
            <person name="Dohra H."/>
            <person name="Kodani S."/>
            <person name="Yamamura H."/>
        </authorList>
    </citation>
    <scope>NUCLEOTIDE SEQUENCE [LARGE SCALE GENOMIC DNA]</scope>
    <source>
        <strain evidence="3 4">CWH03</strain>
    </source>
</reference>
<accession>A0A6A0AV67</accession>
<proteinExistence type="predicted"/>
<keyword evidence="1" id="KW-0472">Membrane</keyword>
<evidence type="ECO:0000313" key="3">
    <source>
        <dbReference type="EMBL" id="GFH36325.1"/>
    </source>
</evidence>
<feature type="chain" id="PRO_5025519752" evidence="2">
    <location>
        <begin position="20"/>
        <end position="59"/>
    </location>
</feature>
<keyword evidence="1" id="KW-1133">Transmembrane helix</keyword>
<evidence type="ECO:0000313" key="4">
    <source>
        <dbReference type="Proteomes" id="UP000484988"/>
    </source>
</evidence>
<dbReference type="EMBL" id="BLLG01000006">
    <property type="protein sequence ID" value="GFH36325.1"/>
    <property type="molecule type" value="Genomic_DNA"/>
</dbReference>
<evidence type="ECO:0000256" key="2">
    <source>
        <dbReference type="SAM" id="SignalP"/>
    </source>
</evidence>